<evidence type="ECO:0000313" key="2">
    <source>
        <dbReference type="EMBL" id="MBE1207576.1"/>
    </source>
</evidence>
<name>A0ABR9GV85_9HYPH</name>
<comment type="caution">
    <text evidence="2">The sequence shown here is derived from an EMBL/GenBank/DDBJ whole genome shotgun (WGS) entry which is preliminary data.</text>
</comment>
<dbReference type="EMBL" id="JACZEP010000011">
    <property type="protein sequence ID" value="MBE1207576.1"/>
    <property type="molecule type" value="Genomic_DNA"/>
</dbReference>
<accession>A0ABR9GV85</accession>
<reference evidence="2 3" key="1">
    <citation type="submission" date="2020-09" db="EMBL/GenBank/DDBJ databases">
        <title>Draft Genome Sequence of Aminobacter carboxidus type strain DSM 1086, a soil Gram-negative carboxydobacterium.</title>
        <authorList>
            <person name="Turrini P."/>
            <person name="Tescari M."/>
            <person name="Artuso I."/>
            <person name="Lugli G.A."/>
            <person name="Frangipani E."/>
            <person name="Ventura M."/>
            <person name="Visca P."/>
        </authorList>
    </citation>
    <scope>NUCLEOTIDE SEQUENCE [LARGE SCALE GENOMIC DNA]</scope>
    <source>
        <strain evidence="2 3">DSM 1086</strain>
    </source>
</reference>
<evidence type="ECO:0000256" key="1">
    <source>
        <dbReference type="SAM" id="MobiDB-lite"/>
    </source>
</evidence>
<keyword evidence="2" id="KW-0238">DNA-binding</keyword>
<proteinExistence type="predicted"/>
<organism evidence="2 3">
    <name type="scientific">Aminobacter carboxidus</name>
    <dbReference type="NCBI Taxonomy" id="376165"/>
    <lineage>
        <taxon>Bacteria</taxon>
        <taxon>Pseudomonadati</taxon>
        <taxon>Pseudomonadota</taxon>
        <taxon>Alphaproteobacteria</taxon>
        <taxon>Hyphomicrobiales</taxon>
        <taxon>Phyllobacteriaceae</taxon>
        <taxon>Aminobacter</taxon>
    </lineage>
</organism>
<dbReference type="Proteomes" id="UP000598227">
    <property type="component" value="Unassembled WGS sequence"/>
</dbReference>
<gene>
    <name evidence="2" type="ORF">IHE39_25125</name>
</gene>
<dbReference type="RefSeq" id="WP_192568395.1">
    <property type="nucleotide sequence ID" value="NZ_JACZEP010000011.1"/>
</dbReference>
<protein>
    <submittedName>
        <fullName evidence="2">DNA-binding protein</fullName>
    </submittedName>
</protein>
<evidence type="ECO:0000313" key="3">
    <source>
        <dbReference type="Proteomes" id="UP000598227"/>
    </source>
</evidence>
<feature type="region of interest" description="Disordered" evidence="1">
    <location>
        <begin position="102"/>
        <end position="133"/>
    </location>
</feature>
<sequence length="133" mass="15075">MSNRIPLDPKLPKTFDATPNDTRSNQQLDAWWDRPYGITLSDGRIEVRCLNGGAWDRSTYLGVAENYDAACALAEAKQAEWLKFRERPSVCLDAEQVLVIRQSQRPDEEPQELGTFPTAEAANDYLRANFPET</sequence>
<dbReference type="GO" id="GO:0003677">
    <property type="term" value="F:DNA binding"/>
    <property type="evidence" value="ECO:0007669"/>
    <property type="project" value="UniProtKB-KW"/>
</dbReference>
<keyword evidence="3" id="KW-1185">Reference proteome</keyword>
<feature type="region of interest" description="Disordered" evidence="1">
    <location>
        <begin position="1"/>
        <end position="24"/>
    </location>
</feature>